<dbReference type="OrthoDB" id="3413620at2"/>
<dbReference type="AlphaFoldDB" id="A0A3A4KKB5"/>
<dbReference type="EMBL" id="QZFU01000019">
    <property type="protein sequence ID" value="RJO75131.1"/>
    <property type="molecule type" value="Genomic_DNA"/>
</dbReference>
<feature type="compositionally biased region" description="Basic and acidic residues" evidence="1">
    <location>
        <begin position="199"/>
        <end position="213"/>
    </location>
</feature>
<evidence type="ECO:0000256" key="1">
    <source>
        <dbReference type="SAM" id="MobiDB-lite"/>
    </source>
</evidence>
<keyword evidence="3" id="KW-1185">Reference proteome</keyword>
<feature type="region of interest" description="Disordered" evidence="1">
    <location>
        <begin position="187"/>
        <end position="250"/>
    </location>
</feature>
<dbReference type="Proteomes" id="UP000266677">
    <property type="component" value="Unassembled WGS sequence"/>
</dbReference>
<reference evidence="2 3" key="1">
    <citation type="submission" date="2018-09" db="EMBL/GenBank/DDBJ databases">
        <title>YIM PH21274 draft genome.</title>
        <authorList>
            <person name="Miao C."/>
        </authorList>
    </citation>
    <scope>NUCLEOTIDE SEQUENCE [LARGE SCALE GENOMIC DNA]</scope>
    <source>
        <strain evidence="2 3">YIM PH 21724</strain>
    </source>
</reference>
<sequence>MPSQHEVGPTYKPSRFVRHPLTKRNQEELEIAGKAGDILAWNKRTWRGGNKVLTFVNAPAQKKNADGTDRLITPTGFSINKRRYGDYPISEQSAHDRGWYAYLNMGVPLIDERHDIVQPPPDVISEHAYIDRTDPVLKEIVDTIEFSISNTVRWSIAGQTQLTFGAKGTASLQAQLQQSLANSMASSLATSQELSNEAKSSRTHIDHNHKDNIGTEDQQLNEQTTTNKTTATSTSTGTTTATTTATGTATGTGELSAQLMQGITATASGELTASWKATHQVVVTPNGCRVVVRATQRRQVRRFDYQIPIVFNGFVALYYPEPVDYTRIPDIGGYGVFPAWTLGPRIQTQNRNPGAVYTGPSYAQVVVFPIDVLGLVADGDNFAQKGVAEVVSVLAGEHEVFEVEALTLANRKSAGPAPFYTL</sequence>
<organism evidence="2 3">
    <name type="scientific">Nocardia panacis</name>
    <dbReference type="NCBI Taxonomy" id="2340916"/>
    <lineage>
        <taxon>Bacteria</taxon>
        <taxon>Bacillati</taxon>
        <taxon>Actinomycetota</taxon>
        <taxon>Actinomycetes</taxon>
        <taxon>Mycobacteriales</taxon>
        <taxon>Nocardiaceae</taxon>
        <taxon>Nocardia</taxon>
    </lineage>
</organism>
<protein>
    <submittedName>
        <fullName evidence="2">Gluconolaconase</fullName>
    </submittedName>
</protein>
<proteinExistence type="predicted"/>
<accession>A0A3A4KKB5</accession>
<gene>
    <name evidence="2" type="ORF">D5S18_17315</name>
</gene>
<comment type="caution">
    <text evidence="2">The sequence shown here is derived from an EMBL/GenBank/DDBJ whole genome shotgun (WGS) entry which is preliminary data.</text>
</comment>
<evidence type="ECO:0000313" key="3">
    <source>
        <dbReference type="Proteomes" id="UP000266677"/>
    </source>
</evidence>
<evidence type="ECO:0000313" key="2">
    <source>
        <dbReference type="EMBL" id="RJO75131.1"/>
    </source>
</evidence>
<dbReference type="RefSeq" id="WP_120042005.1">
    <property type="nucleotide sequence ID" value="NZ_QZFU01000019.1"/>
</dbReference>
<name>A0A3A4KKB5_9NOCA</name>
<feature type="compositionally biased region" description="Low complexity" evidence="1">
    <location>
        <begin position="224"/>
        <end position="250"/>
    </location>
</feature>